<comment type="caution">
    <text evidence="3">The sequence shown here is derived from an EMBL/GenBank/DDBJ whole genome shotgun (WGS) entry which is preliminary data.</text>
</comment>
<dbReference type="InterPro" id="IPR008249">
    <property type="entry name" value="UPF0231"/>
</dbReference>
<dbReference type="HAMAP" id="MF_01053">
    <property type="entry name" value="UPF0231"/>
    <property type="match status" value="1"/>
</dbReference>
<keyword evidence="4" id="KW-1185">Reference proteome</keyword>
<dbReference type="Pfam" id="PF06062">
    <property type="entry name" value="UPF0231"/>
    <property type="match status" value="1"/>
</dbReference>
<evidence type="ECO:0000313" key="4">
    <source>
        <dbReference type="Proteomes" id="UP000295719"/>
    </source>
</evidence>
<comment type="similarity">
    <text evidence="1 2">Belongs to the UPF0231 family.</text>
</comment>
<dbReference type="EMBL" id="SMCR01000002">
    <property type="protein sequence ID" value="TCV99179.1"/>
    <property type="molecule type" value="Genomic_DNA"/>
</dbReference>
<proteinExistence type="inferred from homology"/>
<dbReference type="RefSeq" id="WP_131864543.1">
    <property type="nucleotide sequence ID" value="NZ_SMCR01000002.1"/>
</dbReference>
<evidence type="ECO:0000313" key="3">
    <source>
        <dbReference type="EMBL" id="TCV99179.1"/>
    </source>
</evidence>
<accession>A0A4R3Z5A3</accession>
<organism evidence="3 4">
    <name type="scientific">Biostraticola tofi</name>
    <dbReference type="NCBI Taxonomy" id="466109"/>
    <lineage>
        <taxon>Bacteria</taxon>
        <taxon>Pseudomonadati</taxon>
        <taxon>Pseudomonadota</taxon>
        <taxon>Gammaproteobacteria</taxon>
        <taxon>Enterobacterales</taxon>
        <taxon>Bruguierivoracaceae</taxon>
        <taxon>Biostraticola</taxon>
    </lineage>
</organism>
<evidence type="ECO:0000256" key="1">
    <source>
        <dbReference type="ARBA" id="ARBA00005367"/>
    </source>
</evidence>
<sequence>MDYEFLRDITGQVMVTFSMGHEAIGHWINEELKGNLSQLDQIENVLQQQIAGKGTQPHWRQIGHEYTLWIDSEEVRVGANSLDYVNEELEEGMNYYDEESMASCGTEDFLTALQHYRDFIVNHR</sequence>
<gene>
    <name evidence="3" type="ORF">EDC52_102521</name>
</gene>
<name>A0A4R3Z5A3_9GAMM</name>
<dbReference type="AlphaFoldDB" id="A0A4R3Z5A3"/>
<reference evidence="3 4" key="1">
    <citation type="submission" date="2019-03" db="EMBL/GenBank/DDBJ databases">
        <title>Genomic Encyclopedia of Type Strains, Phase IV (KMG-IV): sequencing the most valuable type-strain genomes for metagenomic binning, comparative biology and taxonomic classification.</title>
        <authorList>
            <person name="Goeker M."/>
        </authorList>
    </citation>
    <scope>NUCLEOTIDE SEQUENCE [LARGE SCALE GENOMIC DNA]</scope>
    <source>
        <strain evidence="3 4">DSM 19580</strain>
    </source>
</reference>
<dbReference type="OrthoDB" id="5739292at2"/>
<protein>
    <recommendedName>
        <fullName evidence="2">UPF0231 protein EDC52_102521</fullName>
    </recommendedName>
</protein>
<evidence type="ECO:0000256" key="2">
    <source>
        <dbReference type="HAMAP-Rule" id="MF_01053"/>
    </source>
</evidence>
<dbReference type="PIRSF" id="PIRSF006287">
    <property type="entry name" value="UCP006287"/>
    <property type="match status" value="1"/>
</dbReference>
<dbReference type="Proteomes" id="UP000295719">
    <property type="component" value="Unassembled WGS sequence"/>
</dbReference>